<dbReference type="InterPro" id="IPR022684">
    <property type="entry name" value="Calpain_cysteine_protease"/>
</dbReference>
<protein>
    <recommendedName>
        <fullName evidence="4">Calpain catalytic domain-containing protein</fullName>
    </recommendedName>
</protein>
<dbReference type="PANTHER" id="PTHR10183">
    <property type="entry name" value="CALPAIN"/>
    <property type="match status" value="1"/>
</dbReference>
<dbReference type="InterPro" id="IPR000169">
    <property type="entry name" value="Pept_cys_AS"/>
</dbReference>
<dbReference type="PANTHER" id="PTHR10183:SF425">
    <property type="entry name" value="CALPAIN-5"/>
    <property type="match status" value="1"/>
</dbReference>
<feature type="compositionally biased region" description="Basic residues" evidence="3">
    <location>
        <begin position="28"/>
        <end position="37"/>
    </location>
</feature>
<dbReference type="PROSITE" id="PS00139">
    <property type="entry name" value="THIOL_PROTEASE_CYS"/>
    <property type="match status" value="1"/>
</dbReference>
<accession>A0ABP0C0W4</accession>
<feature type="active site" evidence="2">
    <location>
        <position position="243"/>
    </location>
</feature>
<keyword evidence="2" id="KW-0788">Thiol protease</keyword>
<feature type="compositionally biased region" description="Basic and acidic residues" evidence="3">
    <location>
        <begin position="829"/>
        <end position="841"/>
    </location>
</feature>
<feature type="compositionally biased region" description="Acidic residues" evidence="3">
    <location>
        <begin position="798"/>
        <end position="819"/>
    </location>
</feature>
<evidence type="ECO:0000256" key="3">
    <source>
        <dbReference type="SAM" id="MobiDB-lite"/>
    </source>
</evidence>
<dbReference type="Pfam" id="PF00648">
    <property type="entry name" value="Peptidase_C2"/>
    <property type="match status" value="2"/>
</dbReference>
<comment type="similarity">
    <text evidence="1">Belongs to the peptidase C2 family.</text>
</comment>
<gene>
    <name evidence="5" type="ORF">SCUCBS95973_005676</name>
</gene>
<dbReference type="Gene3D" id="3.90.70.10">
    <property type="entry name" value="Cysteine proteinases"/>
    <property type="match status" value="1"/>
</dbReference>
<proteinExistence type="inferred from homology"/>
<feature type="region of interest" description="Disordered" evidence="3">
    <location>
        <begin position="1"/>
        <end position="41"/>
    </location>
</feature>
<dbReference type="SUPFAM" id="SSF54001">
    <property type="entry name" value="Cysteine proteinases"/>
    <property type="match status" value="1"/>
</dbReference>
<feature type="region of interest" description="Disordered" evidence="3">
    <location>
        <begin position="707"/>
        <end position="887"/>
    </location>
</feature>
<sequence length="938" mass="102974">MDASGVARTSSPSPSASGISNTMGKSNNKNKKKKNKNKAPQQALAEFWNDFQARTPAKVTSVFPRRLYTKLHLQPASEVLGWRQQHPRDDAAAPASGVATPTSTSTSTWSALSAPLSPSPSQTAATGGAASTSNAAASYETAAQACRAAVARIVRECHRTNTKFTDPAFNLEVDPQRNCLRGLVRRPMVDGGEEHALQPHHTPRAVHRVDWIFDRPVFVTASAEDKTPRFSASTIQQGKLGDCWWIAAVATIAHRTDLMQRLCVARDEACGVYGFVFQRDGAWSAAVVDDNLYLHHADFATEKYDATGQRAREHRQRFQRGSEALSFARCSAAGEDSPKGAKNTKDAAAPSETWLPLLEKAFAKAHGDYGALAGGWCSEGVEDLTGGVSTTVVTSRVLDKDRLWRELVGRRGNGNDNDSDNDFVFGLSVMGCGCYSANFNGLTVNHCYSVLQAVEAVGEGDGDGDGDGGDKERVRLVKIRNPWGQRNENTGFGEWHGPWSDGSKEWTPYWLQTLNHAFGDNGVFWMSFQDMLDTFGFLHRTRLFDAQWTVVQQWASVGVAWVPGYLGTRFVIDVKVPGLLVVVLSQLDDRYFRGLRGQYTFTLHFVLRAVSDEGGEDDEILSIVHAPNANEVRSVSCEVTLPAAGRYEVLPQVTAQRHRRRLTEAAVVRETIETNPEKLRQIGQQYDTAHAKGGDVVDEDLALETRRAKRVDKARAKKTWQKEEKQRAREKKYRDAMEAWVKRREDEKEKKHKDEKEEEAEEEHITDDDGTGTDSDSESDASVVDLGPEPRPVPEPDFGSDSEHDDSDDLLDDEDDDGDDGARSSAQHNKVDKGGCSKDDFLGDGDDNGTMSDCGQGTGQDAGTTDAGHGHGHGHGCGARKNEPEDKTPWNAVCVLGLRVYSKDPATTIELVRPEKKGQDEGNRGETEAAREIKEGTE</sequence>
<feature type="active site" evidence="2">
    <location>
        <position position="446"/>
    </location>
</feature>
<evidence type="ECO:0000256" key="2">
    <source>
        <dbReference type="PROSITE-ProRule" id="PRU00239"/>
    </source>
</evidence>
<keyword evidence="2" id="KW-0645">Protease</keyword>
<dbReference type="InterPro" id="IPR038765">
    <property type="entry name" value="Papain-like_cys_pep_sf"/>
</dbReference>
<reference evidence="5 6" key="1">
    <citation type="submission" date="2024-01" db="EMBL/GenBank/DDBJ databases">
        <authorList>
            <person name="Allen C."/>
            <person name="Tagirdzhanova G."/>
        </authorList>
    </citation>
    <scope>NUCLEOTIDE SEQUENCE [LARGE SCALE GENOMIC DNA]</scope>
</reference>
<dbReference type="Proteomes" id="UP001642405">
    <property type="component" value="Unassembled WGS sequence"/>
</dbReference>
<feature type="active site" evidence="2">
    <location>
        <position position="481"/>
    </location>
</feature>
<evidence type="ECO:0000313" key="6">
    <source>
        <dbReference type="Proteomes" id="UP001642405"/>
    </source>
</evidence>
<feature type="compositionally biased region" description="Basic and acidic residues" evidence="3">
    <location>
        <begin position="912"/>
        <end position="938"/>
    </location>
</feature>
<evidence type="ECO:0000256" key="1">
    <source>
        <dbReference type="ARBA" id="ARBA00007623"/>
    </source>
</evidence>
<feature type="domain" description="Calpain catalytic" evidence="4">
    <location>
        <begin position="209"/>
        <end position="544"/>
    </location>
</feature>
<dbReference type="PROSITE" id="PS50203">
    <property type="entry name" value="CALPAIN_CAT"/>
    <property type="match status" value="1"/>
</dbReference>
<keyword evidence="6" id="KW-1185">Reference proteome</keyword>
<evidence type="ECO:0000259" key="4">
    <source>
        <dbReference type="PROSITE" id="PS50203"/>
    </source>
</evidence>
<feature type="region of interest" description="Disordered" evidence="3">
    <location>
        <begin position="85"/>
        <end position="128"/>
    </location>
</feature>
<feature type="compositionally biased region" description="Low complexity" evidence="3">
    <location>
        <begin position="92"/>
        <end position="128"/>
    </location>
</feature>
<feature type="region of interest" description="Disordered" evidence="3">
    <location>
        <begin position="911"/>
        <end position="938"/>
    </location>
</feature>
<feature type="compositionally biased region" description="Low complexity" evidence="3">
    <location>
        <begin position="10"/>
        <end position="20"/>
    </location>
</feature>
<dbReference type="SMART" id="SM00230">
    <property type="entry name" value="CysPc"/>
    <property type="match status" value="1"/>
</dbReference>
<organism evidence="5 6">
    <name type="scientific">Sporothrix curviconia</name>
    <dbReference type="NCBI Taxonomy" id="1260050"/>
    <lineage>
        <taxon>Eukaryota</taxon>
        <taxon>Fungi</taxon>
        <taxon>Dikarya</taxon>
        <taxon>Ascomycota</taxon>
        <taxon>Pezizomycotina</taxon>
        <taxon>Sordariomycetes</taxon>
        <taxon>Sordariomycetidae</taxon>
        <taxon>Ophiostomatales</taxon>
        <taxon>Ophiostomataceae</taxon>
        <taxon>Sporothrix</taxon>
    </lineage>
</organism>
<keyword evidence="2" id="KW-0378">Hydrolase</keyword>
<feature type="compositionally biased region" description="Acidic residues" evidence="3">
    <location>
        <begin position="756"/>
        <end position="779"/>
    </location>
</feature>
<evidence type="ECO:0000313" key="5">
    <source>
        <dbReference type="EMBL" id="CAK7224901.1"/>
    </source>
</evidence>
<comment type="caution">
    <text evidence="5">The sequence shown here is derived from an EMBL/GenBank/DDBJ whole genome shotgun (WGS) entry which is preliminary data.</text>
</comment>
<dbReference type="EMBL" id="CAWUHB010000031">
    <property type="protein sequence ID" value="CAK7224901.1"/>
    <property type="molecule type" value="Genomic_DNA"/>
</dbReference>
<name>A0ABP0C0W4_9PEZI</name>
<dbReference type="InterPro" id="IPR001300">
    <property type="entry name" value="Peptidase_C2_calpain_cat"/>
</dbReference>
<feature type="compositionally biased region" description="Basic and acidic residues" evidence="3">
    <location>
        <begin position="707"/>
        <end position="755"/>
    </location>
</feature>